<dbReference type="EMBL" id="NPBS01000179">
    <property type="protein sequence ID" value="PAF22964.1"/>
    <property type="molecule type" value="Genomic_DNA"/>
</dbReference>
<proteinExistence type="predicted"/>
<dbReference type="InterPro" id="IPR025948">
    <property type="entry name" value="HTH-like_dom"/>
</dbReference>
<dbReference type="PANTHER" id="PTHR46889">
    <property type="entry name" value="TRANSPOSASE INSF FOR INSERTION SEQUENCE IS3B-RELATED"/>
    <property type="match status" value="1"/>
</dbReference>
<feature type="domain" description="Integrase catalytic" evidence="2">
    <location>
        <begin position="214"/>
        <end position="374"/>
    </location>
</feature>
<dbReference type="SUPFAM" id="SSF46689">
    <property type="entry name" value="Homeodomain-like"/>
    <property type="match status" value="1"/>
</dbReference>
<dbReference type="PANTHER" id="PTHR46889:SF4">
    <property type="entry name" value="TRANSPOSASE INSO FOR INSERTION SEQUENCE ELEMENT IS911B-RELATED"/>
    <property type="match status" value="1"/>
</dbReference>
<dbReference type="InterPro" id="IPR001584">
    <property type="entry name" value="Integrase_cat-core"/>
</dbReference>
<dbReference type="PROSITE" id="PS50994">
    <property type="entry name" value="INTEGRASE"/>
    <property type="match status" value="1"/>
</dbReference>
<dbReference type="GO" id="GO:0004803">
    <property type="term" value="F:transposase activity"/>
    <property type="evidence" value="ECO:0007669"/>
    <property type="project" value="InterPro"/>
</dbReference>
<dbReference type="InterPro" id="IPR050900">
    <property type="entry name" value="Transposase_IS3/IS150/IS904"/>
</dbReference>
<dbReference type="Pfam" id="PF01527">
    <property type="entry name" value="HTH_Tnp_1"/>
    <property type="match status" value="1"/>
</dbReference>
<evidence type="ECO:0000313" key="4">
    <source>
        <dbReference type="Proteomes" id="UP000216133"/>
    </source>
</evidence>
<dbReference type="AlphaFoldDB" id="A0A268RRS8"/>
<dbReference type="RefSeq" id="WP_094423738.1">
    <property type="nucleotide sequence ID" value="NZ_CP019985.1"/>
</dbReference>
<dbReference type="InterPro" id="IPR012337">
    <property type="entry name" value="RNaseH-like_sf"/>
</dbReference>
<dbReference type="InterPro" id="IPR036397">
    <property type="entry name" value="RNaseH_sf"/>
</dbReference>
<dbReference type="SUPFAM" id="SSF53098">
    <property type="entry name" value="Ribonuclease H-like"/>
    <property type="match status" value="1"/>
</dbReference>
<sequence length="374" mass="43533">MTEAKRPRRRFTAEFKKQLVQLYASGKPRAEIIREYELTPSAFDKWVRQYQTSGAFTEKENRTPEQEELIRLRKENQKLAMENDILKQAALIMGRKLDVIRQNRGIYPVAAMCAILNIPRSTFYYEAKQRDHEEEEEQLTALISDLFRQSRGIYGQRKIKKELTKQGWTVSRRRIGRIMKAQGLVSTYTVAQFKPTKFVCNESEIGNTLDRKFQQEKALTVVVSDLTYVRVGANWHYICIIIDLYNREIIGYSSGPNKNKELVGQAIAKIPYPLQKIALFHTDRGREFINQKMDQTLATFGIARSLSNKGTPYDNAVAEATFKAIKIEFVSRRVFPNQHELDLALFDYVHWFNHIRLHGSLDYQSPVDYKALHL</sequence>
<dbReference type="Gene3D" id="3.30.420.10">
    <property type="entry name" value="Ribonuclease H-like superfamily/Ribonuclease H"/>
    <property type="match status" value="1"/>
</dbReference>
<dbReference type="Pfam" id="PF13276">
    <property type="entry name" value="HTH_21"/>
    <property type="match status" value="1"/>
</dbReference>
<dbReference type="InterPro" id="IPR002514">
    <property type="entry name" value="Transposase_8"/>
</dbReference>
<dbReference type="GO" id="GO:0015074">
    <property type="term" value="P:DNA integration"/>
    <property type="evidence" value="ECO:0007669"/>
    <property type="project" value="InterPro"/>
</dbReference>
<dbReference type="InterPro" id="IPR009057">
    <property type="entry name" value="Homeodomain-like_sf"/>
</dbReference>
<dbReference type="GO" id="GO:0003677">
    <property type="term" value="F:DNA binding"/>
    <property type="evidence" value="ECO:0007669"/>
    <property type="project" value="InterPro"/>
</dbReference>
<organism evidence="3 4">
    <name type="scientific">Shouchella clausii</name>
    <name type="common">Alkalihalobacillus clausii</name>
    <dbReference type="NCBI Taxonomy" id="79880"/>
    <lineage>
        <taxon>Bacteria</taxon>
        <taxon>Bacillati</taxon>
        <taxon>Bacillota</taxon>
        <taxon>Bacilli</taxon>
        <taxon>Bacillales</taxon>
        <taxon>Bacillaceae</taxon>
        <taxon>Shouchella</taxon>
    </lineage>
</organism>
<comment type="function">
    <text evidence="1">Involved in the transposition of the insertion sequence.</text>
</comment>
<dbReference type="GO" id="GO:0006313">
    <property type="term" value="P:DNA transposition"/>
    <property type="evidence" value="ECO:0007669"/>
    <property type="project" value="InterPro"/>
</dbReference>
<dbReference type="Proteomes" id="UP000216133">
    <property type="component" value="Unassembled WGS sequence"/>
</dbReference>
<dbReference type="Pfam" id="PF00665">
    <property type="entry name" value="rve"/>
    <property type="match status" value="1"/>
</dbReference>
<evidence type="ECO:0000313" key="3">
    <source>
        <dbReference type="EMBL" id="PAF22964.1"/>
    </source>
</evidence>
<dbReference type="Gene3D" id="1.10.10.60">
    <property type="entry name" value="Homeodomain-like"/>
    <property type="match status" value="1"/>
</dbReference>
<evidence type="ECO:0000259" key="2">
    <source>
        <dbReference type="PROSITE" id="PS50994"/>
    </source>
</evidence>
<gene>
    <name evidence="3" type="ORF">CHH61_22580</name>
</gene>
<dbReference type="GeneID" id="86927856"/>
<dbReference type="InterPro" id="IPR048020">
    <property type="entry name" value="Transpos_IS3"/>
</dbReference>
<comment type="caution">
    <text evidence="3">The sequence shown here is derived from an EMBL/GenBank/DDBJ whole genome shotgun (WGS) entry which is preliminary data.</text>
</comment>
<dbReference type="NCBIfam" id="NF033516">
    <property type="entry name" value="transpos_IS3"/>
    <property type="match status" value="1"/>
</dbReference>
<name>A0A268RRS8_SHOCL</name>
<reference evidence="3 4" key="1">
    <citation type="submission" date="2017-07" db="EMBL/GenBank/DDBJ databases">
        <title>Isolation and whole genome analysis of endospore-forming bacteria from heroin.</title>
        <authorList>
            <person name="Kalinowski J."/>
            <person name="Ahrens B."/>
            <person name="Al-Dilaimi A."/>
            <person name="Winkler A."/>
            <person name="Wibberg D."/>
            <person name="Schleenbecker U."/>
            <person name="Ruckert C."/>
            <person name="Wolfel R."/>
            <person name="Grass G."/>
        </authorList>
    </citation>
    <scope>NUCLEOTIDE SEQUENCE [LARGE SCALE GENOMIC DNA]</scope>
    <source>
        <strain evidence="3 4">7523-2</strain>
    </source>
</reference>
<dbReference type="Pfam" id="PF13333">
    <property type="entry name" value="rve_2"/>
    <property type="match status" value="1"/>
</dbReference>
<protein>
    <submittedName>
        <fullName evidence="3">IS3 family transposase</fullName>
    </submittedName>
</protein>
<evidence type="ECO:0000256" key="1">
    <source>
        <dbReference type="ARBA" id="ARBA00002286"/>
    </source>
</evidence>
<accession>A0A268RRS8</accession>